<protein>
    <submittedName>
        <fullName evidence="3">Uncharacterized protein</fullName>
    </submittedName>
</protein>
<dbReference type="AlphaFoldDB" id="A0A672J065"/>
<feature type="transmembrane region" description="Helical" evidence="1">
    <location>
        <begin position="55"/>
        <end position="72"/>
    </location>
</feature>
<sequence length="149" mass="16332">MIPCSGHALTAFALCLLSRTVVCYICVQESCRGGQARAANNTTTYYNIAMVTRKLSGILIMLLLFAVGYFVQRLLCTRSRARAAPLNGQPDVTASQEMLMDRCTPEGLVEPLHVAHLPPYDACKRLPTYEETMREGTGGRLEFTAGRAS</sequence>
<proteinExistence type="predicted"/>
<feature type="chain" id="PRO_5025466456" evidence="2">
    <location>
        <begin position="24"/>
        <end position="149"/>
    </location>
</feature>
<dbReference type="PANTHER" id="PTHR38505">
    <property type="entry name" value="HYPOTHETICAL PROTEIN LOC100362176"/>
    <property type="match status" value="1"/>
</dbReference>
<dbReference type="Ensembl" id="ENSSFAT00005047954.1">
    <property type="protein sequence ID" value="ENSSFAP00005046370.1"/>
    <property type="gene ID" value="ENSSFAG00005022616.1"/>
</dbReference>
<feature type="signal peptide" evidence="2">
    <location>
        <begin position="1"/>
        <end position="23"/>
    </location>
</feature>
<dbReference type="InterPro" id="IPR031696">
    <property type="entry name" value="DUF4719"/>
</dbReference>
<evidence type="ECO:0000313" key="3">
    <source>
        <dbReference type="Ensembl" id="ENSSFAP00005046370.1"/>
    </source>
</evidence>
<keyword evidence="4" id="KW-1185">Reference proteome</keyword>
<evidence type="ECO:0000256" key="1">
    <source>
        <dbReference type="SAM" id="Phobius"/>
    </source>
</evidence>
<evidence type="ECO:0000256" key="2">
    <source>
        <dbReference type="SAM" id="SignalP"/>
    </source>
</evidence>
<evidence type="ECO:0000313" key="4">
    <source>
        <dbReference type="Proteomes" id="UP000472267"/>
    </source>
</evidence>
<reference evidence="3" key="2">
    <citation type="submission" date="2025-08" db="UniProtKB">
        <authorList>
            <consortium name="Ensembl"/>
        </authorList>
    </citation>
    <scope>IDENTIFICATION</scope>
</reference>
<reference evidence="3" key="1">
    <citation type="submission" date="2019-06" db="EMBL/GenBank/DDBJ databases">
        <authorList>
            <consortium name="Wellcome Sanger Institute Data Sharing"/>
        </authorList>
    </citation>
    <scope>NUCLEOTIDE SEQUENCE [LARGE SCALE GENOMIC DNA]</scope>
</reference>
<name>A0A672J065_SALFA</name>
<keyword evidence="1" id="KW-1133">Transmembrane helix</keyword>
<dbReference type="PANTHER" id="PTHR38505:SF1">
    <property type="entry name" value="RIKEN CDNA 1110032F04 GENE"/>
    <property type="match status" value="1"/>
</dbReference>
<dbReference type="Proteomes" id="UP000472267">
    <property type="component" value="Chromosome 18"/>
</dbReference>
<accession>A0A672J065</accession>
<keyword evidence="2" id="KW-0732">Signal</keyword>
<dbReference type="InParanoid" id="A0A672J065"/>
<keyword evidence="1" id="KW-0812">Transmembrane</keyword>
<keyword evidence="1" id="KW-0472">Membrane</keyword>
<organism evidence="3 4">
    <name type="scientific">Salarias fasciatus</name>
    <name type="common">Jewelled blenny</name>
    <name type="synonym">Blennius fasciatus</name>
    <dbReference type="NCBI Taxonomy" id="181472"/>
    <lineage>
        <taxon>Eukaryota</taxon>
        <taxon>Metazoa</taxon>
        <taxon>Chordata</taxon>
        <taxon>Craniata</taxon>
        <taxon>Vertebrata</taxon>
        <taxon>Euteleostomi</taxon>
        <taxon>Actinopterygii</taxon>
        <taxon>Neopterygii</taxon>
        <taxon>Teleostei</taxon>
        <taxon>Neoteleostei</taxon>
        <taxon>Acanthomorphata</taxon>
        <taxon>Ovalentaria</taxon>
        <taxon>Blenniimorphae</taxon>
        <taxon>Blenniiformes</taxon>
        <taxon>Blennioidei</taxon>
        <taxon>Blenniidae</taxon>
        <taxon>Salariinae</taxon>
        <taxon>Salarias</taxon>
    </lineage>
</organism>
<reference evidence="3" key="3">
    <citation type="submission" date="2025-09" db="UniProtKB">
        <authorList>
            <consortium name="Ensembl"/>
        </authorList>
    </citation>
    <scope>IDENTIFICATION</scope>
</reference>
<dbReference type="Pfam" id="PF15843">
    <property type="entry name" value="DUF4719"/>
    <property type="match status" value="1"/>
</dbReference>